<feature type="transmembrane region" description="Helical" evidence="6">
    <location>
        <begin position="181"/>
        <end position="201"/>
    </location>
</feature>
<keyword evidence="2 6" id="KW-0812">Transmembrane</keyword>
<evidence type="ECO:0000256" key="1">
    <source>
        <dbReference type="ARBA" id="ARBA00004141"/>
    </source>
</evidence>
<evidence type="ECO:0000259" key="7">
    <source>
        <dbReference type="Pfam" id="PF10334"/>
    </source>
</evidence>
<dbReference type="PANTHER" id="PTHR47804">
    <property type="entry name" value="60S RIBOSOMAL PROTEIN L19"/>
    <property type="match status" value="1"/>
</dbReference>
<evidence type="ECO:0000256" key="4">
    <source>
        <dbReference type="ARBA" id="ARBA00023136"/>
    </source>
</evidence>
<keyword evidence="4 6" id="KW-0472">Membrane</keyword>
<evidence type="ECO:0000256" key="5">
    <source>
        <dbReference type="SAM" id="MobiDB-lite"/>
    </source>
</evidence>
<comment type="subcellular location">
    <subcellularLocation>
        <location evidence="1">Membrane</location>
        <topology evidence="1">Multi-pass membrane protein</topology>
    </subcellularLocation>
</comment>
<feature type="transmembrane region" description="Helical" evidence="6">
    <location>
        <begin position="519"/>
        <end position="541"/>
    </location>
</feature>
<feature type="transmembrane region" description="Helical" evidence="6">
    <location>
        <begin position="52"/>
        <end position="70"/>
    </location>
</feature>
<proteinExistence type="predicted"/>
<dbReference type="PRINTS" id="PR02047">
    <property type="entry name" value="BREFELDNASP4"/>
</dbReference>
<dbReference type="EMBL" id="JEMT01012193">
    <property type="protein sequence ID" value="EXX76533.1"/>
    <property type="molecule type" value="Genomic_DNA"/>
</dbReference>
<evidence type="ECO:0000313" key="8">
    <source>
        <dbReference type="EMBL" id="EXX76533.1"/>
    </source>
</evidence>
<gene>
    <name evidence="8" type="ORF">RirG_032320</name>
</gene>
<dbReference type="OrthoDB" id="68611at2759"/>
<accession>A0A015NBE2</accession>
<dbReference type="OMA" id="AICELEH"/>
<evidence type="ECO:0000256" key="6">
    <source>
        <dbReference type="SAM" id="Phobius"/>
    </source>
</evidence>
<protein>
    <recommendedName>
        <fullName evidence="7">DUF2421 domain-containing protein</fullName>
    </recommendedName>
</protein>
<feature type="transmembrane region" description="Helical" evidence="6">
    <location>
        <begin position="580"/>
        <end position="600"/>
    </location>
</feature>
<keyword evidence="3 6" id="KW-1133">Transmembrane helix</keyword>
<comment type="caution">
    <text evidence="8">The sequence shown here is derived from an EMBL/GenBank/DDBJ whole genome shotgun (WGS) entry which is preliminary data.</text>
</comment>
<feature type="compositionally biased region" description="Polar residues" evidence="5">
    <location>
        <begin position="8"/>
        <end position="25"/>
    </location>
</feature>
<dbReference type="HOGENOM" id="CLU_314771_0_0_1"/>
<feature type="transmembrane region" description="Helical" evidence="6">
    <location>
        <begin position="630"/>
        <end position="648"/>
    </location>
</feature>
<feature type="transmembrane region" description="Helical" evidence="6">
    <location>
        <begin position="150"/>
        <end position="169"/>
    </location>
</feature>
<dbReference type="AlphaFoldDB" id="A0A015NBE2"/>
<dbReference type="Proteomes" id="UP000022910">
    <property type="component" value="Unassembled WGS sequence"/>
</dbReference>
<dbReference type="InterPro" id="IPR052430">
    <property type="entry name" value="IVT-Associated"/>
</dbReference>
<feature type="region of interest" description="Disordered" evidence="5">
    <location>
        <begin position="1"/>
        <end position="25"/>
    </location>
</feature>
<feature type="transmembrane region" description="Helical" evidence="6">
    <location>
        <begin position="606"/>
        <end position="623"/>
    </location>
</feature>
<name>A0A015NBE2_RHIIW</name>
<keyword evidence="9" id="KW-1185">Reference proteome</keyword>
<dbReference type="STRING" id="1432141.A0A015NBE2"/>
<feature type="transmembrane region" description="Helical" evidence="6">
    <location>
        <begin position="90"/>
        <end position="113"/>
    </location>
</feature>
<reference evidence="8 9" key="1">
    <citation type="submission" date="2014-02" db="EMBL/GenBank/DDBJ databases">
        <title>Single nucleus genome sequencing reveals high similarity among nuclei of an endomycorrhizal fungus.</title>
        <authorList>
            <person name="Lin K."/>
            <person name="Geurts R."/>
            <person name="Zhang Z."/>
            <person name="Limpens E."/>
            <person name="Saunders D.G."/>
            <person name="Mu D."/>
            <person name="Pang E."/>
            <person name="Cao H."/>
            <person name="Cha H."/>
            <person name="Lin T."/>
            <person name="Zhou Q."/>
            <person name="Shang Y."/>
            <person name="Li Y."/>
            <person name="Ivanov S."/>
            <person name="Sharma T."/>
            <person name="Velzen R.V."/>
            <person name="Ruijter N.D."/>
            <person name="Aanen D.K."/>
            <person name="Win J."/>
            <person name="Kamoun S."/>
            <person name="Bisseling T."/>
            <person name="Huang S."/>
        </authorList>
    </citation>
    <scope>NUCLEOTIDE SEQUENCE [LARGE SCALE GENOMIC DNA]</scope>
    <source>
        <strain evidence="9">DAOM197198w</strain>
    </source>
</reference>
<feature type="transmembrane region" description="Helical" evidence="6">
    <location>
        <begin position="553"/>
        <end position="573"/>
    </location>
</feature>
<feature type="transmembrane region" description="Helical" evidence="6">
    <location>
        <begin position="125"/>
        <end position="144"/>
    </location>
</feature>
<dbReference type="InterPro" id="IPR023244">
    <property type="entry name" value="Brefeldin_A-sensitivity_4"/>
</dbReference>
<feature type="domain" description="DUF2421" evidence="7">
    <location>
        <begin position="710"/>
        <end position="925"/>
    </location>
</feature>
<sequence length="929" mass="106484">MAIPITESPPQNNSSGIPPESNKPTQNKISVIRKNITIFLTSNFKKVIKGTLAYWLAFLIIFIDVFRNHFKNPQTLFNIVLPTIILNPAATLGEFVQTVAFLIFGILIGHSLFILEAGALGNSEVAMIILLFVTTYLTSIIRAINMKYFGFGLIICVGAFQGIFTRIIFGTFRESFLSDATVTYFIGITIAWVVNVIIWPTTAERNLISQICISLTNLSSFHTLLLKDYLLSLNEDEISRLKSFSTQIRSDAFSLVRIIDALEAELTYSKFSIKEYKDQVRCINLMQLHLLGLYNSMSKRCKERFDKDSLHLLKENSMALNEVCRKSIISFQQTIDPQYHKNKKIAEIVRENELEKGEIKNDEVEELDGKIWQDNLRSSLKEYEEKQSNIMIELLHLENITLDDVYTENITSTKDDESIITIESENKVELDDNIILKESTWEDIFFSYFFTFGFREYVEELLRLGKIVNIKGEKKLRINYKWMIPDLFKKKIKSDDGTSYDKYSNPIVTIRVKLAKFLYAFKSNISISAIKTGVALIIYILPLLIGGSAKDFFVRWNINTGVVSVLVLMTPVIGQTYVNLSILIAGTIFGSIWAYVSLIVWETNPYGLSFFIILYAILMYYIASIPRLALVSLLSRLSYATVLIPQFVIMKNKIPNANSPIVATYKNLAITAIAIILAFILQIVIYPNLARHELRRSLSNISVNLILYFEEFCTIFNKLLSNTSLTKKQREDELQKIDDDLRHVELKIQRSIIKIQPLFAFSSAEPRLIAPFPILKYDIVLVHLRHILDRLSWARLVTMSRKDFSDNFVHNLVIPLHKARTQLQSVVVVLMYLFANALISKRPLPHILPKSTEMRNNLFNEAYRLVKELTINEQRNRNKNREDNNTFILKDPEYIRFYAVSSIMGGIANHVDAIGDVLKDLFGETVGYT</sequence>
<evidence type="ECO:0000256" key="2">
    <source>
        <dbReference type="ARBA" id="ARBA00022692"/>
    </source>
</evidence>
<dbReference type="PANTHER" id="PTHR47804:SF3">
    <property type="entry name" value="PROTEIN BRE4"/>
    <property type="match status" value="1"/>
</dbReference>
<evidence type="ECO:0000256" key="3">
    <source>
        <dbReference type="ARBA" id="ARBA00022989"/>
    </source>
</evidence>
<organism evidence="8 9">
    <name type="scientific">Rhizophagus irregularis (strain DAOM 197198w)</name>
    <name type="common">Glomus intraradices</name>
    <dbReference type="NCBI Taxonomy" id="1432141"/>
    <lineage>
        <taxon>Eukaryota</taxon>
        <taxon>Fungi</taxon>
        <taxon>Fungi incertae sedis</taxon>
        <taxon>Mucoromycota</taxon>
        <taxon>Glomeromycotina</taxon>
        <taxon>Glomeromycetes</taxon>
        <taxon>Glomerales</taxon>
        <taxon>Glomeraceae</taxon>
        <taxon>Rhizophagus</taxon>
    </lineage>
</organism>
<feature type="transmembrane region" description="Helical" evidence="6">
    <location>
        <begin position="668"/>
        <end position="689"/>
    </location>
</feature>
<dbReference type="Pfam" id="PF10334">
    <property type="entry name" value="BRE4"/>
    <property type="match status" value="1"/>
</dbReference>
<dbReference type="InterPro" id="IPR018820">
    <property type="entry name" value="BRE4-related_DUF2421"/>
</dbReference>
<evidence type="ECO:0000313" key="9">
    <source>
        <dbReference type="Proteomes" id="UP000022910"/>
    </source>
</evidence>
<dbReference type="GO" id="GO:0016020">
    <property type="term" value="C:membrane"/>
    <property type="evidence" value="ECO:0007669"/>
    <property type="project" value="UniProtKB-SubCell"/>
</dbReference>